<sequence length="247" mass="26804">MDHYNAVSRSATIPTACLNLNVAPASVPAIQLCIDALEDMKRNVRTATSSHTLIDTLGQLALDVLITIGHVLWKVILFFGYFLLENCYVGILGAMGWVCSRMLVPRAREKFMASKAEPNTVVAASNEGDQSDEACTPDAQEETEKAIIPSDIQPSRLDKIAVGICVGSPPLLHLFLLVLLYTGSWGVESFDHDSFAMNATNSVLLAILLLLPVVLLIGAIELLWYWMTAWNRAGHAIPAGKVEDGEA</sequence>
<comment type="caution">
    <text evidence="2">The sequence shown here is derived from an EMBL/GenBank/DDBJ whole genome shotgun (WGS) entry which is preliminary data.</text>
</comment>
<keyword evidence="1" id="KW-0472">Membrane</keyword>
<accession>A0AAN7W728</accession>
<protein>
    <submittedName>
        <fullName evidence="2">Uncharacterized protein</fullName>
    </submittedName>
</protein>
<reference evidence="2" key="1">
    <citation type="submission" date="2023-08" db="EMBL/GenBank/DDBJ databases">
        <title>Black Yeasts Isolated from many extreme environments.</title>
        <authorList>
            <person name="Coleine C."/>
            <person name="Stajich J.E."/>
            <person name="Selbmann L."/>
        </authorList>
    </citation>
    <scope>NUCLEOTIDE SEQUENCE</scope>
    <source>
        <strain evidence="2">CCFEE 5810</strain>
    </source>
</reference>
<evidence type="ECO:0000256" key="1">
    <source>
        <dbReference type="SAM" id="Phobius"/>
    </source>
</evidence>
<dbReference type="EMBL" id="JAVRQU010000007">
    <property type="protein sequence ID" value="KAK5700970.1"/>
    <property type="molecule type" value="Genomic_DNA"/>
</dbReference>
<feature type="transmembrane region" description="Helical" evidence="1">
    <location>
        <begin position="60"/>
        <end position="82"/>
    </location>
</feature>
<dbReference type="Proteomes" id="UP001310594">
    <property type="component" value="Unassembled WGS sequence"/>
</dbReference>
<proteinExistence type="predicted"/>
<feature type="transmembrane region" description="Helical" evidence="1">
    <location>
        <begin position="160"/>
        <end position="183"/>
    </location>
</feature>
<gene>
    <name evidence="2" type="ORF">LTR97_005489</name>
</gene>
<keyword evidence="1" id="KW-0812">Transmembrane</keyword>
<name>A0AAN7W728_9PEZI</name>
<dbReference type="AlphaFoldDB" id="A0AAN7W728"/>
<organism evidence="2 3">
    <name type="scientific">Elasticomyces elasticus</name>
    <dbReference type="NCBI Taxonomy" id="574655"/>
    <lineage>
        <taxon>Eukaryota</taxon>
        <taxon>Fungi</taxon>
        <taxon>Dikarya</taxon>
        <taxon>Ascomycota</taxon>
        <taxon>Pezizomycotina</taxon>
        <taxon>Dothideomycetes</taxon>
        <taxon>Dothideomycetidae</taxon>
        <taxon>Mycosphaerellales</taxon>
        <taxon>Teratosphaeriaceae</taxon>
        <taxon>Elasticomyces</taxon>
    </lineage>
</organism>
<evidence type="ECO:0000313" key="2">
    <source>
        <dbReference type="EMBL" id="KAK5700970.1"/>
    </source>
</evidence>
<keyword evidence="1" id="KW-1133">Transmembrane helix</keyword>
<evidence type="ECO:0000313" key="3">
    <source>
        <dbReference type="Proteomes" id="UP001310594"/>
    </source>
</evidence>
<feature type="transmembrane region" description="Helical" evidence="1">
    <location>
        <begin position="203"/>
        <end position="226"/>
    </location>
</feature>